<comment type="similarity">
    <text evidence="1">In the N-terminal section; belongs to the CRISPR-associated nuclease Cas3-HD family.</text>
</comment>
<dbReference type="GO" id="GO:0003723">
    <property type="term" value="F:RNA binding"/>
    <property type="evidence" value="ECO:0007669"/>
    <property type="project" value="TreeGrafter"/>
</dbReference>
<dbReference type="InterPro" id="IPR011545">
    <property type="entry name" value="DEAD/DEAH_box_helicase_dom"/>
</dbReference>
<feature type="domain" description="Helicase C-terminal" evidence="11">
    <location>
        <begin position="456"/>
        <end position="662"/>
    </location>
</feature>
<feature type="domain" description="Helicase ATP-binding" evidence="10">
    <location>
        <begin position="246"/>
        <end position="431"/>
    </location>
</feature>
<dbReference type="EMBL" id="QSID01000022">
    <property type="protein sequence ID" value="RHC60220.1"/>
    <property type="molecule type" value="Genomic_DNA"/>
</dbReference>
<dbReference type="PROSITE" id="PS51192">
    <property type="entry name" value="HELICASE_ATP_BIND_1"/>
    <property type="match status" value="1"/>
</dbReference>
<dbReference type="GO" id="GO:0004518">
    <property type="term" value="F:nuclease activity"/>
    <property type="evidence" value="ECO:0007669"/>
    <property type="project" value="UniProtKB-KW"/>
</dbReference>
<dbReference type="InterPro" id="IPR006474">
    <property type="entry name" value="Helicase_Cas3_CRISPR-ass_core"/>
</dbReference>
<feature type="domain" description="HD Cas3-type" evidence="12">
    <location>
        <begin position="9"/>
        <end position="181"/>
    </location>
</feature>
<dbReference type="Gene3D" id="3.40.50.300">
    <property type="entry name" value="P-loop containing nucleotide triphosphate hydrolases"/>
    <property type="match status" value="2"/>
</dbReference>
<protein>
    <submittedName>
        <fullName evidence="13">CRISPR-associated helicase Cas3</fullName>
    </submittedName>
</protein>
<dbReference type="NCBIfam" id="TIGR01596">
    <property type="entry name" value="cas3_HD"/>
    <property type="match status" value="1"/>
</dbReference>
<dbReference type="CDD" id="cd09641">
    <property type="entry name" value="Cas3''_I"/>
    <property type="match status" value="1"/>
</dbReference>
<dbReference type="AlphaFoldDB" id="A0A414B253"/>
<dbReference type="Proteomes" id="UP000284621">
    <property type="component" value="Unassembled WGS sequence"/>
</dbReference>
<proteinExistence type="inferred from homology"/>
<evidence type="ECO:0000256" key="6">
    <source>
        <dbReference type="ARBA" id="ARBA00022801"/>
    </source>
</evidence>
<sequence length="805" mass="94265">MDTSKYWAKSDKVTTLVIHNAALREALDKLYELGYIEKEMYELLKIACEYHDLGKINEMFQARMKNKKLHFDLEKEIPHNVLSLFFVDSERVNKINPEDKKNYVRMLFAILYHHYNSDLMRMVSSSKRQLENIFPQDAFPDIQDEIYSLPIGIEEEISEVIGLKDEKAVKMKGLLHKCDYAASGHYPIEFRNDFLLSGLEYLLMQWNNPANQEKQEIQSAEEFALSEQDKNENERATVDWNSLQYFCKEKQNQNIIVVAQTGMGKTEAGLLWIGNHKGFFVLPIRTAINAIYNRLRKDMLVNSDKIDEQVGILHSEQLEYYTKNIEGSDEDIYEYVKRGKQFSLPLNISTLDQLFDFIFQYPGYELKLATLSYSRIVIDEIQMYNAELLAYLIFGLEKIVKMGGKVAILTATLPPFVKELLEQHLNIPKENQEVFIDDKKVRHHIKVCDKKINAEDIVKLYLKNKEACKSNPHKGNKILVVCNKIKTAQKIFDDVKELIKAKYDKEEIHIFHSRFIKEDREKLEKEIIEFGQTGNKSEDVVEKGGIWITTSVVEASLDIDFDYLVTELQDLCSLLQRMGRCNRKGLKSVFESNCYIYLQIDSADLIGKTKRTGRRGKEKVYGFIDATLYELSKKAISEHEGILTESQKQEMLQKYFTTENIQNSYFMNSFKKTYKYVSEIRPYSYQKNEKKLREIVTETIIPSPVYEEKSTQILECVQKLKQADLSVIQRQKLRNQIMKYTVNVPYYHWKSYQDALNSKKTSGRKAKYYEPIQIGKYEKIKVMECNYDKKGYSPIEWTKKTEDNE</sequence>
<comment type="similarity">
    <text evidence="2">In the central section; belongs to the CRISPR-associated helicase Cas3 family.</text>
</comment>
<gene>
    <name evidence="13" type="primary">cas3</name>
    <name evidence="13" type="ORF">DW833_14685</name>
</gene>
<dbReference type="PANTHER" id="PTHR47963">
    <property type="entry name" value="DEAD-BOX ATP-DEPENDENT RNA HELICASE 47, MITOCHONDRIAL"/>
    <property type="match status" value="1"/>
</dbReference>
<evidence type="ECO:0000256" key="2">
    <source>
        <dbReference type="ARBA" id="ARBA00009046"/>
    </source>
</evidence>
<evidence type="ECO:0000256" key="8">
    <source>
        <dbReference type="ARBA" id="ARBA00022840"/>
    </source>
</evidence>
<dbReference type="InterPro" id="IPR001650">
    <property type="entry name" value="Helicase_C-like"/>
</dbReference>
<name>A0A414B253_9FIRM</name>
<keyword evidence="7" id="KW-0347">Helicase</keyword>
<keyword evidence="8" id="KW-0067">ATP-binding</keyword>
<dbReference type="Pfam" id="PF00270">
    <property type="entry name" value="DEAD"/>
    <property type="match status" value="1"/>
</dbReference>
<dbReference type="GO" id="GO:0003724">
    <property type="term" value="F:RNA helicase activity"/>
    <property type="evidence" value="ECO:0007669"/>
    <property type="project" value="TreeGrafter"/>
</dbReference>
<reference evidence="13 14" key="1">
    <citation type="submission" date="2018-08" db="EMBL/GenBank/DDBJ databases">
        <title>A genome reference for cultivated species of the human gut microbiota.</title>
        <authorList>
            <person name="Zou Y."/>
            <person name="Xue W."/>
            <person name="Luo G."/>
        </authorList>
    </citation>
    <scope>NUCLEOTIDE SEQUENCE [LARGE SCALE GENOMIC DNA]</scope>
    <source>
        <strain evidence="13 14">AM34-3LB</strain>
    </source>
</reference>
<dbReference type="NCBIfam" id="TIGR01587">
    <property type="entry name" value="cas3_core"/>
    <property type="match status" value="1"/>
</dbReference>
<evidence type="ECO:0000256" key="4">
    <source>
        <dbReference type="ARBA" id="ARBA00022723"/>
    </source>
</evidence>
<evidence type="ECO:0000313" key="13">
    <source>
        <dbReference type="EMBL" id="RHC60220.1"/>
    </source>
</evidence>
<dbReference type="PROSITE" id="PS51643">
    <property type="entry name" value="HD_CAS3"/>
    <property type="match status" value="1"/>
</dbReference>
<dbReference type="Pfam" id="PF22590">
    <property type="entry name" value="Cas3-like_C_2"/>
    <property type="match status" value="1"/>
</dbReference>
<dbReference type="GO" id="GO:0005524">
    <property type="term" value="F:ATP binding"/>
    <property type="evidence" value="ECO:0007669"/>
    <property type="project" value="UniProtKB-KW"/>
</dbReference>
<evidence type="ECO:0000256" key="3">
    <source>
        <dbReference type="ARBA" id="ARBA00022722"/>
    </source>
</evidence>
<keyword evidence="4" id="KW-0479">Metal-binding</keyword>
<dbReference type="InterPro" id="IPR054712">
    <property type="entry name" value="Cas3-like_dom"/>
</dbReference>
<evidence type="ECO:0000256" key="7">
    <source>
        <dbReference type="ARBA" id="ARBA00022806"/>
    </source>
</evidence>
<dbReference type="InterPro" id="IPR014001">
    <property type="entry name" value="Helicase_ATP-bd"/>
</dbReference>
<dbReference type="Gene3D" id="1.10.3210.30">
    <property type="match status" value="1"/>
</dbReference>
<dbReference type="RefSeq" id="WP_118381690.1">
    <property type="nucleotide sequence ID" value="NZ_CABJFJ010000022.1"/>
</dbReference>
<evidence type="ECO:0000256" key="9">
    <source>
        <dbReference type="ARBA" id="ARBA00023118"/>
    </source>
</evidence>
<keyword evidence="14" id="KW-1185">Reference proteome</keyword>
<dbReference type="InterPro" id="IPR027417">
    <property type="entry name" value="P-loop_NTPase"/>
</dbReference>
<evidence type="ECO:0000256" key="1">
    <source>
        <dbReference type="ARBA" id="ARBA00006847"/>
    </source>
</evidence>
<evidence type="ECO:0000259" key="10">
    <source>
        <dbReference type="PROSITE" id="PS51192"/>
    </source>
</evidence>
<keyword evidence="3" id="KW-0540">Nuclease</keyword>
<dbReference type="InterPro" id="IPR050547">
    <property type="entry name" value="DEAD_box_RNA_helicases"/>
</dbReference>
<evidence type="ECO:0000259" key="11">
    <source>
        <dbReference type="PROSITE" id="PS51194"/>
    </source>
</evidence>
<keyword evidence="6" id="KW-0378">Hydrolase</keyword>
<dbReference type="GO" id="GO:0016787">
    <property type="term" value="F:hydrolase activity"/>
    <property type="evidence" value="ECO:0007669"/>
    <property type="project" value="UniProtKB-KW"/>
</dbReference>
<evidence type="ECO:0000313" key="14">
    <source>
        <dbReference type="Proteomes" id="UP000284621"/>
    </source>
</evidence>
<dbReference type="SUPFAM" id="SSF52540">
    <property type="entry name" value="P-loop containing nucleoside triphosphate hydrolases"/>
    <property type="match status" value="1"/>
</dbReference>
<dbReference type="PANTHER" id="PTHR47963:SF9">
    <property type="entry name" value="CRISPR-ASSOCIATED ENDONUCLEASE_HELICASE CAS3"/>
    <property type="match status" value="1"/>
</dbReference>
<dbReference type="InterPro" id="IPR038257">
    <property type="entry name" value="CRISPR-assoc_Cas3_HD_sf"/>
</dbReference>
<dbReference type="SMART" id="SM00487">
    <property type="entry name" value="DEXDc"/>
    <property type="match status" value="1"/>
</dbReference>
<dbReference type="GO" id="GO:0051607">
    <property type="term" value="P:defense response to virus"/>
    <property type="evidence" value="ECO:0007669"/>
    <property type="project" value="UniProtKB-KW"/>
</dbReference>
<keyword evidence="5" id="KW-0547">Nucleotide-binding</keyword>
<keyword evidence="9" id="KW-0051">Antiviral defense</keyword>
<accession>A0A414B253</accession>
<organism evidence="13 14">
    <name type="scientific">Anaerobutyricum hallii</name>
    <dbReference type="NCBI Taxonomy" id="39488"/>
    <lineage>
        <taxon>Bacteria</taxon>
        <taxon>Bacillati</taxon>
        <taxon>Bacillota</taxon>
        <taxon>Clostridia</taxon>
        <taxon>Lachnospirales</taxon>
        <taxon>Lachnospiraceae</taxon>
        <taxon>Anaerobutyricum</taxon>
    </lineage>
</organism>
<comment type="caution">
    <text evidence="13">The sequence shown here is derived from an EMBL/GenBank/DDBJ whole genome shotgun (WGS) entry which is preliminary data.</text>
</comment>
<dbReference type="PROSITE" id="PS51194">
    <property type="entry name" value="HELICASE_CTER"/>
    <property type="match status" value="1"/>
</dbReference>
<dbReference type="GO" id="GO:0046872">
    <property type="term" value="F:metal ion binding"/>
    <property type="evidence" value="ECO:0007669"/>
    <property type="project" value="UniProtKB-KW"/>
</dbReference>
<evidence type="ECO:0000256" key="5">
    <source>
        <dbReference type="ARBA" id="ARBA00022741"/>
    </source>
</evidence>
<evidence type="ECO:0000259" key="12">
    <source>
        <dbReference type="PROSITE" id="PS51643"/>
    </source>
</evidence>
<dbReference type="InterPro" id="IPR006483">
    <property type="entry name" value="CRISPR-assoc_Cas3_HD"/>
</dbReference>